<name>A0A4Y3R527_STRCI</name>
<evidence type="ECO:0000256" key="2">
    <source>
        <dbReference type="SAM" id="Phobius"/>
    </source>
</evidence>
<accession>A0A4Y3R527</accession>
<dbReference type="Proteomes" id="UP000319210">
    <property type="component" value="Unassembled WGS sequence"/>
</dbReference>
<feature type="compositionally biased region" description="Basic and acidic residues" evidence="1">
    <location>
        <begin position="11"/>
        <end position="44"/>
    </location>
</feature>
<feature type="region of interest" description="Disordered" evidence="1">
    <location>
        <begin position="1"/>
        <end position="61"/>
    </location>
</feature>
<evidence type="ECO:0000313" key="3">
    <source>
        <dbReference type="EMBL" id="GEB52654.1"/>
    </source>
</evidence>
<feature type="transmembrane region" description="Helical" evidence="2">
    <location>
        <begin position="99"/>
        <end position="120"/>
    </location>
</feature>
<protein>
    <submittedName>
        <fullName evidence="3">Uncharacterized protein</fullName>
    </submittedName>
</protein>
<gene>
    <name evidence="3" type="ORF">SCA03_52050</name>
</gene>
<proteinExistence type="predicted"/>
<keyword evidence="2" id="KW-0472">Membrane</keyword>
<dbReference type="RefSeq" id="WP_174864511.1">
    <property type="nucleotide sequence ID" value="NZ_BJMM01000034.1"/>
</dbReference>
<feature type="transmembrane region" description="Helical" evidence="2">
    <location>
        <begin position="63"/>
        <end position="87"/>
    </location>
</feature>
<reference evidence="3 4" key="1">
    <citation type="submission" date="2019-06" db="EMBL/GenBank/DDBJ databases">
        <title>Whole genome shotgun sequence of Streptomyces cacaoi subsp. cacaoi NBRC 12748.</title>
        <authorList>
            <person name="Hosoyama A."/>
            <person name="Uohara A."/>
            <person name="Ohji S."/>
            <person name="Ichikawa N."/>
        </authorList>
    </citation>
    <scope>NUCLEOTIDE SEQUENCE [LARGE SCALE GENOMIC DNA]</scope>
    <source>
        <strain evidence="3 4">NBRC 12748</strain>
    </source>
</reference>
<keyword evidence="2" id="KW-1133">Transmembrane helix</keyword>
<organism evidence="3 4">
    <name type="scientific">Streptomyces cacaoi</name>
    <dbReference type="NCBI Taxonomy" id="1898"/>
    <lineage>
        <taxon>Bacteria</taxon>
        <taxon>Bacillati</taxon>
        <taxon>Actinomycetota</taxon>
        <taxon>Actinomycetes</taxon>
        <taxon>Kitasatosporales</taxon>
        <taxon>Streptomycetaceae</taxon>
        <taxon>Streptomyces</taxon>
    </lineage>
</organism>
<dbReference type="AlphaFoldDB" id="A0A4Y3R527"/>
<keyword evidence="2" id="KW-0812">Transmembrane</keyword>
<evidence type="ECO:0000313" key="4">
    <source>
        <dbReference type="Proteomes" id="UP000319210"/>
    </source>
</evidence>
<sequence>MNGEQHTTHGHAHEHGDVHADEHDNEQADGHDNEYADEQADGHARRAAGPEAEAGSASFGDPWWAGFGAVGGVLLVVLGIGMAALVFLGAVEEPDDLPLLHGAAKVLSVGCVVAGTTLLARRRGGKDTAPGAEDEEHGPA</sequence>
<dbReference type="EMBL" id="BJMM01000034">
    <property type="protein sequence ID" value="GEB52654.1"/>
    <property type="molecule type" value="Genomic_DNA"/>
</dbReference>
<feature type="compositionally biased region" description="Low complexity" evidence="1">
    <location>
        <begin position="47"/>
        <end position="58"/>
    </location>
</feature>
<comment type="caution">
    <text evidence="3">The sequence shown here is derived from an EMBL/GenBank/DDBJ whole genome shotgun (WGS) entry which is preliminary data.</text>
</comment>
<keyword evidence="4" id="KW-1185">Reference proteome</keyword>
<evidence type="ECO:0000256" key="1">
    <source>
        <dbReference type="SAM" id="MobiDB-lite"/>
    </source>
</evidence>